<gene>
    <name evidence="2" type="ORF">SPARVUS_LOCUS817431</name>
</gene>
<comment type="caution">
    <text evidence="2">The sequence shown here is derived from an EMBL/GenBank/DDBJ whole genome shotgun (WGS) entry which is preliminary data.</text>
</comment>
<evidence type="ECO:0000313" key="3">
    <source>
        <dbReference type="Proteomes" id="UP001162483"/>
    </source>
</evidence>
<keyword evidence="3" id="KW-1185">Reference proteome</keyword>
<protein>
    <submittedName>
        <fullName evidence="2">Uncharacterized protein</fullName>
    </submittedName>
</protein>
<evidence type="ECO:0000256" key="1">
    <source>
        <dbReference type="SAM" id="MobiDB-lite"/>
    </source>
</evidence>
<feature type="compositionally biased region" description="Polar residues" evidence="1">
    <location>
        <begin position="24"/>
        <end position="34"/>
    </location>
</feature>
<accession>A0ABN9AJ66</accession>
<feature type="region of interest" description="Disordered" evidence="1">
    <location>
        <begin position="1"/>
        <end position="90"/>
    </location>
</feature>
<proteinExistence type="predicted"/>
<dbReference type="EMBL" id="CATNWA010000252">
    <property type="protein sequence ID" value="CAI9535260.1"/>
    <property type="molecule type" value="Genomic_DNA"/>
</dbReference>
<dbReference type="Proteomes" id="UP001162483">
    <property type="component" value="Unassembled WGS sequence"/>
</dbReference>
<organism evidence="2 3">
    <name type="scientific">Staurois parvus</name>
    <dbReference type="NCBI Taxonomy" id="386267"/>
    <lineage>
        <taxon>Eukaryota</taxon>
        <taxon>Metazoa</taxon>
        <taxon>Chordata</taxon>
        <taxon>Craniata</taxon>
        <taxon>Vertebrata</taxon>
        <taxon>Euteleostomi</taxon>
        <taxon>Amphibia</taxon>
        <taxon>Batrachia</taxon>
        <taxon>Anura</taxon>
        <taxon>Neobatrachia</taxon>
        <taxon>Ranoidea</taxon>
        <taxon>Ranidae</taxon>
        <taxon>Staurois</taxon>
    </lineage>
</organism>
<name>A0ABN9AJ66_9NEOB</name>
<reference evidence="2" key="1">
    <citation type="submission" date="2023-05" db="EMBL/GenBank/DDBJ databases">
        <authorList>
            <person name="Stuckert A."/>
        </authorList>
    </citation>
    <scope>NUCLEOTIDE SEQUENCE</scope>
</reference>
<sequence>MGPLLTPGPRTVPKFPNEILHPVSWSQTRGSLTTHGAPRAIGDHEAPVSSPTPKKAYERYQGHLMGPPTDPGPSGSTRVPEWSVCPCHRP</sequence>
<evidence type="ECO:0000313" key="2">
    <source>
        <dbReference type="EMBL" id="CAI9535260.1"/>
    </source>
</evidence>